<organism evidence="5 6">
    <name type="scientific">Monosporascus cannonballus</name>
    <dbReference type="NCBI Taxonomy" id="155416"/>
    <lineage>
        <taxon>Eukaryota</taxon>
        <taxon>Fungi</taxon>
        <taxon>Dikarya</taxon>
        <taxon>Ascomycota</taxon>
        <taxon>Pezizomycotina</taxon>
        <taxon>Sordariomycetes</taxon>
        <taxon>Xylariomycetidae</taxon>
        <taxon>Xylariales</taxon>
        <taxon>Xylariales incertae sedis</taxon>
        <taxon>Monosporascus</taxon>
    </lineage>
</organism>
<name>A0ABY0H1X0_9PEZI</name>
<keyword evidence="6" id="KW-1185">Reference proteome</keyword>
<accession>A0ABY0H1X0</accession>
<feature type="compositionally biased region" description="Basic and acidic residues" evidence="3">
    <location>
        <begin position="278"/>
        <end position="292"/>
    </location>
</feature>
<comment type="caution">
    <text evidence="5">The sequence shown here is derived from an EMBL/GenBank/DDBJ whole genome shotgun (WGS) entry which is preliminary data.</text>
</comment>
<dbReference type="InterPro" id="IPR000086">
    <property type="entry name" value="NUDIX_hydrolase_dom"/>
</dbReference>
<evidence type="ECO:0000313" key="5">
    <source>
        <dbReference type="EMBL" id="RYO80219.1"/>
    </source>
</evidence>
<feature type="region of interest" description="Disordered" evidence="3">
    <location>
        <begin position="266"/>
        <end position="296"/>
    </location>
</feature>
<dbReference type="PANTHER" id="PTHR11839:SF18">
    <property type="entry name" value="NUDIX HYDROLASE DOMAIN-CONTAINING PROTEIN"/>
    <property type="match status" value="1"/>
</dbReference>
<reference evidence="5 6" key="1">
    <citation type="submission" date="2018-06" db="EMBL/GenBank/DDBJ databases">
        <title>Complete Genomes of Monosporascus.</title>
        <authorList>
            <person name="Robinson A.J."/>
            <person name="Natvig D.O."/>
        </authorList>
    </citation>
    <scope>NUCLEOTIDE SEQUENCE [LARGE SCALE GENOMIC DNA]</scope>
    <source>
        <strain evidence="5 6">CBS 609.92</strain>
    </source>
</reference>
<evidence type="ECO:0000313" key="6">
    <source>
        <dbReference type="Proteomes" id="UP000294003"/>
    </source>
</evidence>
<keyword evidence="2" id="KW-0378">Hydrolase</keyword>
<dbReference type="PANTHER" id="PTHR11839">
    <property type="entry name" value="UDP/ADP-SUGAR PYROPHOSPHATASE"/>
    <property type="match status" value="1"/>
</dbReference>
<evidence type="ECO:0000256" key="1">
    <source>
        <dbReference type="ARBA" id="ARBA00001946"/>
    </source>
</evidence>
<feature type="domain" description="Nudix hydrolase" evidence="4">
    <location>
        <begin position="169"/>
        <end position="352"/>
    </location>
</feature>
<evidence type="ECO:0000256" key="2">
    <source>
        <dbReference type="ARBA" id="ARBA00022801"/>
    </source>
</evidence>
<comment type="cofactor">
    <cofactor evidence="1">
        <name>Mg(2+)</name>
        <dbReference type="ChEBI" id="CHEBI:18420"/>
    </cofactor>
</comment>
<dbReference type="EMBL" id="QJNS01000297">
    <property type="protein sequence ID" value="RYO80219.1"/>
    <property type="molecule type" value="Genomic_DNA"/>
</dbReference>
<dbReference type="Gene3D" id="3.90.79.10">
    <property type="entry name" value="Nucleoside Triphosphate Pyrophosphohydrolase"/>
    <property type="match status" value="1"/>
</dbReference>
<gene>
    <name evidence="5" type="ORF">DL762_007753</name>
</gene>
<proteinExistence type="predicted"/>
<dbReference type="InterPro" id="IPR015797">
    <property type="entry name" value="NUDIX_hydrolase-like_dom_sf"/>
</dbReference>
<dbReference type="CDD" id="cd03424">
    <property type="entry name" value="NUDIX_ADPRase_Nudt5_UGPPase_Nudt14"/>
    <property type="match status" value="1"/>
</dbReference>
<evidence type="ECO:0000259" key="4">
    <source>
        <dbReference type="PROSITE" id="PS51462"/>
    </source>
</evidence>
<dbReference type="Pfam" id="PF00293">
    <property type="entry name" value="NUDIX"/>
    <property type="match status" value="1"/>
</dbReference>
<dbReference type="PROSITE" id="PS51462">
    <property type="entry name" value="NUDIX"/>
    <property type="match status" value="1"/>
</dbReference>
<protein>
    <recommendedName>
        <fullName evidence="4">Nudix hydrolase domain-containing protein</fullName>
    </recommendedName>
</protein>
<evidence type="ECO:0000256" key="3">
    <source>
        <dbReference type="SAM" id="MobiDB-lite"/>
    </source>
</evidence>
<dbReference type="SUPFAM" id="SSF55811">
    <property type="entry name" value="Nudix"/>
    <property type="match status" value="1"/>
</dbReference>
<dbReference type="Proteomes" id="UP000294003">
    <property type="component" value="Unassembled WGS sequence"/>
</dbReference>
<sequence length="382" mass="41723">MSASHNIVSRIKQVSALSQPLCFICRSTSSTTKITVNIKRMMTTTITVKSDIPVDLPEGLTEETLLAFAPFNASSPMHPTHSLTTPSIRISIGKTNGAAQTWLATLTRSLSLQRSVAAHPFHKDPYALRRIAVQSYDLFGSDSKRLGFLKLRAEVANAAGETLPGSVFLRGPSVAMLVVLIPDDTGTGPGSGKKMGGEEGEEERYVLLTVQPRIPAGSLAFVELPAGMVDDQDTFAGAAAREIEEELGLTIPAAQLRCLSDMAFTTREESHGQGQDQNQDRGQGRVQEGDCRGEEEEEDLARAMYPSAGGCDEFIPIYMHERRVPRAQLREWTGKLTGLRDSGEKITLKLVRMRDLWREGGRDAKCLAAVALWEGLRREGKL</sequence>